<gene>
    <name evidence="2" type="ORF">CRG98_007557</name>
</gene>
<feature type="chain" id="PRO_5014120880" description="Secreted protein" evidence="1">
    <location>
        <begin position="20"/>
        <end position="152"/>
    </location>
</feature>
<dbReference type="AlphaFoldDB" id="A0A2I0KU66"/>
<evidence type="ECO:0000313" key="2">
    <source>
        <dbReference type="EMBL" id="PKI72011.1"/>
    </source>
</evidence>
<organism evidence="2 3">
    <name type="scientific">Punica granatum</name>
    <name type="common">Pomegranate</name>
    <dbReference type="NCBI Taxonomy" id="22663"/>
    <lineage>
        <taxon>Eukaryota</taxon>
        <taxon>Viridiplantae</taxon>
        <taxon>Streptophyta</taxon>
        <taxon>Embryophyta</taxon>
        <taxon>Tracheophyta</taxon>
        <taxon>Spermatophyta</taxon>
        <taxon>Magnoliopsida</taxon>
        <taxon>eudicotyledons</taxon>
        <taxon>Gunneridae</taxon>
        <taxon>Pentapetalae</taxon>
        <taxon>rosids</taxon>
        <taxon>malvids</taxon>
        <taxon>Myrtales</taxon>
        <taxon>Lythraceae</taxon>
        <taxon>Punica</taxon>
    </lineage>
</organism>
<comment type="caution">
    <text evidence="2">The sequence shown here is derived from an EMBL/GenBank/DDBJ whole genome shotgun (WGS) entry which is preliminary data.</text>
</comment>
<sequence>MVAVCLVLGLVCIADDAVTDRFAACRLIEVLLDDRVGCCPEGPLLGLRLLPLVRGSHASARKRHPSRAEVPPRMLFCRRSTLLLGDCVMVCRKPMFCAECKWGHIFEGLDVRPLTVPVGHAWAYRDVLNDALTALSVVRRVHRLWTLLIRVP</sequence>
<reference evidence="2 3" key="1">
    <citation type="submission" date="2017-11" db="EMBL/GenBank/DDBJ databases">
        <title>De-novo sequencing of pomegranate (Punica granatum L.) genome.</title>
        <authorList>
            <person name="Akparov Z."/>
            <person name="Amiraslanov A."/>
            <person name="Hajiyeva S."/>
            <person name="Abbasov M."/>
            <person name="Kaur K."/>
            <person name="Hamwieh A."/>
            <person name="Solovyev V."/>
            <person name="Salamov A."/>
            <person name="Braich B."/>
            <person name="Kosarev P."/>
            <person name="Mahmoud A."/>
            <person name="Hajiyev E."/>
            <person name="Babayeva S."/>
            <person name="Izzatullayeva V."/>
            <person name="Mammadov A."/>
            <person name="Mammadov A."/>
            <person name="Sharifova S."/>
            <person name="Ojaghi J."/>
            <person name="Eynullazada K."/>
            <person name="Bayramov B."/>
            <person name="Abdulazimova A."/>
            <person name="Shahmuradov I."/>
        </authorList>
    </citation>
    <scope>NUCLEOTIDE SEQUENCE [LARGE SCALE GENOMIC DNA]</scope>
    <source>
        <strain evidence="3">cv. AG2017</strain>
        <tissue evidence="2">Leaf</tissue>
    </source>
</reference>
<proteinExistence type="predicted"/>
<protein>
    <recommendedName>
        <fullName evidence="4">Secreted protein</fullName>
    </recommendedName>
</protein>
<evidence type="ECO:0000256" key="1">
    <source>
        <dbReference type="SAM" id="SignalP"/>
    </source>
</evidence>
<keyword evidence="1" id="KW-0732">Signal</keyword>
<feature type="signal peptide" evidence="1">
    <location>
        <begin position="1"/>
        <end position="19"/>
    </location>
</feature>
<evidence type="ECO:0000313" key="3">
    <source>
        <dbReference type="Proteomes" id="UP000233551"/>
    </source>
</evidence>
<dbReference type="EMBL" id="PGOL01000343">
    <property type="protein sequence ID" value="PKI72011.1"/>
    <property type="molecule type" value="Genomic_DNA"/>
</dbReference>
<name>A0A2I0KU66_PUNGR</name>
<keyword evidence="3" id="KW-1185">Reference proteome</keyword>
<accession>A0A2I0KU66</accession>
<evidence type="ECO:0008006" key="4">
    <source>
        <dbReference type="Google" id="ProtNLM"/>
    </source>
</evidence>
<dbReference type="Proteomes" id="UP000233551">
    <property type="component" value="Unassembled WGS sequence"/>
</dbReference>